<feature type="domain" description="Glycosyltransferase 2-like" evidence="2">
    <location>
        <begin position="8"/>
        <end position="144"/>
    </location>
</feature>
<keyword evidence="1" id="KW-0472">Membrane</keyword>
<dbReference type="EMBL" id="LKCM01000281">
    <property type="protein sequence ID" value="KPQ41941.1"/>
    <property type="molecule type" value="Genomic_DNA"/>
</dbReference>
<comment type="caution">
    <text evidence="3">The sequence shown here is derived from an EMBL/GenBank/DDBJ whole genome shotgun (WGS) entry which is preliminary data.</text>
</comment>
<evidence type="ECO:0000313" key="4">
    <source>
        <dbReference type="Proteomes" id="UP000050360"/>
    </source>
</evidence>
<dbReference type="AlphaFoldDB" id="A0A0P7ZBJ1"/>
<dbReference type="Pfam" id="PF00535">
    <property type="entry name" value="Glycos_transf_2"/>
    <property type="match status" value="1"/>
</dbReference>
<evidence type="ECO:0000313" key="3">
    <source>
        <dbReference type="EMBL" id="KPQ41941.1"/>
    </source>
</evidence>
<feature type="transmembrane region" description="Helical" evidence="1">
    <location>
        <begin position="197"/>
        <end position="220"/>
    </location>
</feature>
<dbReference type="InterPro" id="IPR029044">
    <property type="entry name" value="Nucleotide-diphossugar_trans"/>
</dbReference>
<dbReference type="Gene3D" id="3.90.550.10">
    <property type="entry name" value="Spore Coat Polysaccharide Biosynthesis Protein SpsA, Chain A"/>
    <property type="match status" value="1"/>
</dbReference>
<name>A0A0P7ZBJ1_9EURY</name>
<evidence type="ECO:0000259" key="2">
    <source>
        <dbReference type="Pfam" id="PF00535"/>
    </source>
</evidence>
<organism evidence="3 4">
    <name type="scientific">Candidatus Methanoperedens nitratireducens</name>
    <dbReference type="NCBI Taxonomy" id="1392998"/>
    <lineage>
        <taxon>Archaea</taxon>
        <taxon>Methanobacteriati</taxon>
        <taxon>Methanobacteriota</taxon>
        <taxon>Stenosarchaea group</taxon>
        <taxon>Methanomicrobia</taxon>
        <taxon>Methanosarcinales</taxon>
        <taxon>ANME-2 cluster</taxon>
        <taxon>Candidatus Methanoperedentaceae</taxon>
        <taxon>Candidatus Methanoperedens</taxon>
    </lineage>
</organism>
<dbReference type="InterPro" id="IPR050834">
    <property type="entry name" value="Glycosyltransf_2"/>
</dbReference>
<keyword evidence="1" id="KW-0812">Transmembrane</keyword>
<keyword evidence="1" id="KW-1133">Transmembrane helix</keyword>
<accession>A0A0P7ZBJ1</accession>
<reference evidence="3 4" key="1">
    <citation type="submission" date="2015-09" db="EMBL/GenBank/DDBJ databases">
        <title>A metagenomics-based metabolic model of nitrate-dependent anaerobic oxidation of methane by Methanoperedens-like archaea.</title>
        <authorList>
            <person name="Arshad A."/>
            <person name="Speth D.R."/>
            <person name="De Graaf R.M."/>
            <person name="Op Den Camp H.J."/>
            <person name="Jetten M.S."/>
            <person name="Welte C.U."/>
        </authorList>
    </citation>
    <scope>NUCLEOTIDE SEQUENCE [LARGE SCALE GENOMIC DNA]</scope>
</reference>
<sequence>MTSNPLVSVIVAVYNGAKTLQRCIDSVSDQTYLNKELIIIDGGSTDGTIEILRSNQDKITYWQSGPDNGIYDAWNKALGHAGGDWICFLGSDDYLWKSNVFEEIMPHLARAESQGMRMAYGQVARVTENNEISCVDGNSWEYTRRGIVIDGICTFAHQGMFHHRSLFELYGKFDESFRIAGDYELLIRIFKDGGDAYFINGLIVAGMQIGGITANTIKLIKETARARQKNQLRVITIPWLISYAWAICFPFLSFLIGGKYVRYLVNSGKYSVAYLSYQRKAILERKNKNDQ</sequence>
<gene>
    <name evidence="3" type="ORF">MPEBLZ_03467</name>
</gene>
<dbReference type="Proteomes" id="UP000050360">
    <property type="component" value="Unassembled WGS sequence"/>
</dbReference>
<keyword evidence="3" id="KW-0808">Transferase</keyword>
<dbReference type="GO" id="GO:0016740">
    <property type="term" value="F:transferase activity"/>
    <property type="evidence" value="ECO:0007669"/>
    <property type="project" value="UniProtKB-KW"/>
</dbReference>
<dbReference type="InterPro" id="IPR001173">
    <property type="entry name" value="Glyco_trans_2-like"/>
</dbReference>
<dbReference type="PANTHER" id="PTHR43685:SF2">
    <property type="entry name" value="GLYCOSYLTRANSFERASE 2-LIKE DOMAIN-CONTAINING PROTEIN"/>
    <property type="match status" value="1"/>
</dbReference>
<feature type="transmembrane region" description="Helical" evidence="1">
    <location>
        <begin position="232"/>
        <end position="256"/>
    </location>
</feature>
<protein>
    <submittedName>
        <fullName evidence="3">Cell wall biogenesis glycosyltransferase</fullName>
    </submittedName>
</protein>
<dbReference type="CDD" id="cd06433">
    <property type="entry name" value="GT_2_WfgS_like"/>
    <property type="match status" value="1"/>
</dbReference>
<evidence type="ECO:0000256" key="1">
    <source>
        <dbReference type="SAM" id="Phobius"/>
    </source>
</evidence>
<dbReference type="SUPFAM" id="SSF53448">
    <property type="entry name" value="Nucleotide-diphospho-sugar transferases"/>
    <property type="match status" value="1"/>
</dbReference>
<dbReference type="PANTHER" id="PTHR43685">
    <property type="entry name" value="GLYCOSYLTRANSFERASE"/>
    <property type="match status" value="1"/>
</dbReference>
<proteinExistence type="predicted"/>